<accession>A0A1M5VT96</accession>
<dbReference type="OrthoDB" id="9780216at2"/>
<dbReference type="PANTHER" id="PTHR33434">
    <property type="entry name" value="DEGV DOMAIN-CONTAINING PROTEIN DR_1986-RELATED"/>
    <property type="match status" value="1"/>
</dbReference>
<evidence type="ECO:0000313" key="3">
    <source>
        <dbReference type="EMBL" id="SHH78499.1"/>
    </source>
</evidence>
<dbReference type="RefSeq" id="WP_073338736.1">
    <property type="nucleotide sequence ID" value="NZ_FQXM01000013.1"/>
</dbReference>
<dbReference type="SUPFAM" id="SSF101473">
    <property type="entry name" value="DhaL-like"/>
    <property type="match status" value="1"/>
</dbReference>
<dbReference type="InterPro" id="IPR043168">
    <property type="entry name" value="DegV_C"/>
</dbReference>
<feature type="domain" description="DhaL" evidence="2">
    <location>
        <begin position="8"/>
        <end position="198"/>
    </location>
</feature>
<dbReference type="PROSITE" id="PS51482">
    <property type="entry name" value="DEGV"/>
    <property type="match status" value="1"/>
</dbReference>
<dbReference type="SMART" id="SM01120">
    <property type="entry name" value="Dak2"/>
    <property type="match status" value="1"/>
</dbReference>
<dbReference type="Gene3D" id="1.25.40.340">
    <property type="match status" value="1"/>
</dbReference>
<dbReference type="InterPro" id="IPR004007">
    <property type="entry name" value="DhaL_dom"/>
</dbReference>
<evidence type="ECO:0000259" key="2">
    <source>
        <dbReference type="PROSITE" id="PS51480"/>
    </source>
</evidence>
<dbReference type="InterPro" id="IPR033470">
    <property type="entry name" value="FakA-like_C"/>
</dbReference>
<dbReference type="InterPro" id="IPR050270">
    <property type="entry name" value="DegV_domain_contain"/>
</dbReference>
<dbReference type="InterPro" id="IPR003797">
    <property type="entry name" value="DegV"/>
</dbReference>
<dbReference type="NCBIfam" id="TIGR00762">
    <property type="entry name" value="DegV"/>
    <property type="match status" value="1"/>
</dbReference>
<protein>
    <recommendedName>
        <fullName evidence="2">DhaL domain-containing protein</fullName>
    </recommendedName>
</protein>
<dbReference type="InterPro" id="IPR036117">
    <property type="entry name" value="DhaL_dom_sf"/>
</dbReference>
<proteinExistence type="predicted"/>
<gene>
    <name evidence="3" type="ORF">SAMN02745207_02473</name>
</gene>
<dbReference type="GO" id="GO:0008289">
    <property type="term" value="F:lipid binding"/>
    <property type="evidence" value="ECO:0007669"/>
    <property type="project" value="UniProtKB-KW"/>
</dbReference>
<dbReference type="PROSITE" id="PS51480">
    <property type="entry name" value="DHAL"/>
    <property type="match status" value="1"/>
</dbReference>
<dbReference type="Gene3D" id="3.30.1180.10">
    <property type="match status" value="1"/>
</dbReference>
<evidence type="ECO:0000256" key="1">
    <source>
        <dbReference type="ARBA" id="ARBA00023121"/>
    </source>
</evidence>
<dbReference type="GO" id="GO:0006071">
    <property type="term" value="P:glycerol metabolic process"/>
    <property type="evidence" value="ECO:0007669"/>
    <property type="project" value="InterPro"/>
</dbReference>
<organism evidence="3 4">
    <name type="scientific">Clostridium grantii DSM 8605</name>
    <dbReference type="NCBI Taxonomy" id="1121316"/>
    <lineage>
        <taxon>Bacteria</taxon>
        <taxon>Bacillati</taxon>
        <taxon>Bacillota</taxon>
        <taxon>Clostridia</taxon>
        <taxon>Eubacteriales</taxon>
        <taxon>Clostridiaceae</taxon>
        <taxon>Clostridium</taxon>
    </lineage>
</organism>
<dbReference type="PANTHER" id="PTHR33434:SF2">
    <property type="entry name" value="FATTY ACID-BINDING PROTEIN TM_1468"/>
    <property type="match status" value="1"/>
</dbReference>
<evidence type="ECO:0000313" key="4">
    <source>
        <dbReference type="Proteomes" id="UP000184447"/>
    </source>
</evidence>
<sequence>MNTEINNKKLYYAYLSGAKEVMINKNNLNKINVFPVADGDTGSNLYSTMNSIINESKLGQTIKHTVESIANAALGGARGNSGIIFAQYLQGISDEIENEKHLTIDNFIKANKNAVSYAYAAISNPVEGTMITVIKDWSQGLNKFKETNSDFIEILNHAYVQLEEAVKNTPNQLSVLKKASVVDSGAKGFTYFIKGFIDFLKSNHEEIQLDNIRDDKIIFQEIKHNHENITFRYCTEALLEGENLDSNVIKELLRKAGDSLVVAGNKKKVRVHIHTNHPFKVFEVLSELGKIIYQKADDMKKQQDVVENRKSDIAILTDSIADLPQEFIDENQVHIINLNILVEDTNYFDKLTITNKKILEFADKDKNLPTSSQPDFKTIENIFQYLSTYYKSIIVLTVSKELSGTYNIITKVSEKFNEGKKDKIINVIDSKQNSGAQGLLVMELVNEIKAGKKQEEIVQAIEKTIKRTKILVNVKKIDNMIKSGRLSLTAGRIAKMVNMKPIVTLDEQGKGGLQGVAFSNKASLNKTIKLVEKIVKNKGIKEYSIVHVNNEGEAKNWAEIFEKVIGKKPKYIDETSSIIAIGAGDGAVAISYIANL</sequence>
<dbReference type="STRING" id="1121316.SAMN02745207_02473"/>
<dbReference type="SUPFAM" id="SSF82549">
    <property type="entry name" value="DAK1/DegV-like"/>
    <property type="match status" value="1"/>
</dbReference>
<dbReference type="Pfam" id="PF02645">
    <property type="entry name" value="DegV"/>
    <property type="match status" value="1"/>
</dbReference>
<reference evidence="3 4" key="1">
    <citation type="submission" date="2016-11" db="EMBL/GenBank/DDBJ databases">
        <authorList>
            <person name="Jaros S."/>
            <person name="Januszkiewicz K."/>
            <person name="Wedrychowicz H."/>
        </authorList>
    </citation>
    <scope>NUCLEOTIDE SEQUENCE [LARGE SCALE GENOMIC DNA]</scope>
    <source>
        <strain evidence="3 4">DSM 8605</strain>
    </source>
</reference>
<dbReference type="EMBL" id="FQXM01000013">
    <property type="protein sequence ID" value="SHH78499.1"/>
    <property type="molecule type" value="Genomic_DNA"/>
</dbReference>
<dbReference type="Gene3D" id="3.40.50.10170">
    <property type="match status" value="1"/>
</dbReference>
<keyword evidence="1" id="KW-0446">Lipid-binding</keyword>
<dbReference type="Proteomes" id="UP000184447">
    <property type="component" value="Unassembled WGS sequence"/>
</dbReference>
<dbReference type="SMART" id="SM01121">
    <property type="entry name" value="Dak1_2"/>
    <property type="match status" value="1"/>
</dbReference>
<dbReference type="AlphaFoldDB" id="A0A1M5VT96"/>
<keyword evidence="4" id="KW-1185">Reference proteome</keyword>
<dbReference type="Pfam" id="PF21645">
    <property type="entry name" value="FakA-like_M"/>
    <property type="match status" value="1"/>
</dbReference>
<dbReference type="InterPro" id="IPR048394">
    <property type="entry name" value="FakA-like_M"/>
</dbReference>
<dbReference type="Pfam" id="PF02734">
    <property type="entry name" value="Dak2"/>
    <property type="match status" value="1"/>
</dbReference>
<name>A0A1M5VT96_9CLOT</name>
<dbReference type="GO" id="GO:0004371">
    <property type="term" value="F:glycerone kinase activity"/>
    <property type="evidence" value="ECO:0007669"/>
    <property type="project" value="InterPro"/>
</dbReference>